<dbReference type="InterPro" id="IPR002156">
    <property type="entry name" value="RNaseH_domain"/>
</dbReference>
<dbReference type="PANTHER" id="PTHR47723:SF24">
    <property type="entry name" value="RNASE H TYPE-1 DOMAIN-CONTAINING PROTEIN"/>
    <property type="match status" value="1"/>
</dbReference>
<dbReference type="PANTHER" id="PTHR47723">
    <property type="entry name" value="OS05G0353850 PROTEIN"/>
    <property type="match status" value="1"/>
</dbReference>
<sequence length="120" mass="13312">MQVMALAIQHCDLPVIVQSDSSVALSALSGDSLSRSAYGHLVAEIRFLMVDREFIPSKISRMQNRVADRLALYSRTKSTTVVWLGRGPPCVEDLLPLDVTLYLWNKILLPVQKKGMVSIA</sequence>
<accession>A0A3B6EFF4</accession>
<dbReference type="GO" id="GO:0003676">
    <property type="term" value="F:nucleic acid binding"/>
    <property type="evidence" value="ECO:0007669"/>
    <property type="project" value="InterPro"/>
</dbReference>
<dbReference type="Gramene" id="TraesCS3A03G0353400.1">
    <property type="protein sequence ID" value="TraesCS3A03G0353400.1.CDS"/>
    <property type="gene ID" value="TraesCS3A03G0353400"/>
</dbReference>
<dbReference type="Gramene" id="TraesCS3A02G152800.1">
    <property type="protein sequence ID" value="TraesCS3A02G152800.1"/>
    <property type="gene ID" value="TraesCS3A02G152800"/>
</dbReference>
<dbReference type="InterPro" id="IPR053151">
    <property type="entry name" value="RNase_H-like"/>
</dbReference>
<feature type="domain" description="RNase H type-1" evidence="1">
    <location>
        <begin position="5"/>
        <end position="71"/>
    </location>
</feature>
<evidence type="ECO:0000313" key="3">
    <source>
        <dbReference type="Proteomes" id="UP000019116"/>
    </source>
</evidence>
<dbReference type="AlphaFoldDB" id="A0A3B6EFF4"/>
<evidence type="ECO:0000313" key="2">
    <source>
        <dbReference type="EnsemblPlants" id="TraesCS3A02G152800.1"/>
    </source>
</evidence>
<proteinExistence type="predicted"/>
<name>A0A3B6EFF4_WHEAT</name>
<organism evidence="2">
    <name type="scientific">Triticum aestivum</name>
    <name type="common">Wheat</name>
    <dbReference type="NCBI Taxonomy" id="4565"/>
    <lineage>
        <taxon>Eukaryota</taxon>
        <taxon>Viridiplantae</taxon>
        <taxon>Streptophyta</taxon>
        <taxon>Embryophyta</taxon>
        <taxon>Tracheophyta</taxon>
        <taxon>Spermatophyta</taxon>
        <taxon>Magnoliopsida</taxon>
        <taxon>Liliopsida</taxon>
        <taxon>Poales</taxon>
        <taxon>Poaceae</taxon>
        <taxon>BOP clade</taxon>
        <taxon>Pooideae</taxon>
        <taxon>Triticodae</taxon>
        <taxon>Triticeae</taxon>
        <taxon>Triticinae</taxon>
        <taxon>Triticum</taxon>
    </lineage>
</organism>
<dbReference type="Gramene" id="TraesLAC3A03G01306450.1">
    <property type="protein sequence ID" value="TraesLAC3A03G01306450.1"/>
    <property type="gene ID" value="TraesLAC3A03G01306450"/>
</dbReference>
<protein>
    <recommendedName>
        <fullName evidence="1">RNase H type-1 domain-containing protein</fullName>
    </recommendedName>
</protein>
<reference evidence="2" key="1">
    <citation type="submission" date="2018-08" db="EMBL/GenBank/DDBJ databases">
        <authorList>
            <person name="Rossello M."/>
        </authorList>
    </citation>
    <scope>NUCLEOTIDE SEQUENCE [LARGE SCALE GENOMIC DNA]</scope>
    <source>
        <strain evidence="2">cv. Chinese Spring</strain>
    </source>
</reference>
<evidence type="ECO:0000259" key="1">
    <source>
        <dbReference type="Pfam" id="PF13456"/>
    </source>
</evidence>
<dbReference type="Proteomes" id="UP000019116">
    <property type="component" value="Chromosome 3A"/>
</dbReference>
<reference evidence="2" key="2">
    <citation type="submission" date="2018-10" db="UniProtKB">
        <authorList>
            <consortium name="EnsemblPlants"/>
        </authorList>
    </citation>
    <scope>IDENTIFICATION</scope>
</reference>
<dbReference type="GO" id="GO:0004523">
    <property type="term" value="F:RNA-DNA hybrid ribonuclease activity"/>
    <property type="evidence" value="ECO:0007669"/>
    <property type="project" value="InterPro"/>
</dbReference>
<keyword evidence="3" id="KW-1185">Reference proteome</keyword>
<dbReference type="Pfam" id="PF13456">
    <property type="entry name" value="RVT_3"/>
    <property type="match status" value="1"/>
</dbReference>
<dbReference type="Gramene" id="TraesNOR3A03G01383070.1">
    <property type="protein sequence ID" value="TraesNOR3A03G01383070.1"/>
    <property type="gene ID" value="TraesNOR3A03G01383070"/>
</dbReference>
<dbReference type="EnsemblPlants" id="TraesCS3A02G152800.1">
    <property type="protein sequence ID" value="TraesCS3A02G152800.1"/>
    <property type="gene ID" value="TraesCS3A02G152800"/>
</dbReference>